<keyword evidence="3" id="KW-1185">Reference proteome</keyword>
<proteinExistence type="predicted"/>
<feature type="transmembrane region" description="Helical" evidence="1">
    <location>
        <begin position="32"/>
        <end position="49"/>
    </location>
</feature>
<dbReference type="AlphaFoldDB" id="A0A7G7G5K3"/>
<organism evidence="2 3">
    <name type="scientific">Adhaeribacter swui</name>
    <dbReference type="NCBI Taxonomy" id="2086471"/>
    <lineage>
        <taxon>Bacteria</taxon>
        <taxon>Pseudomonadati</taxon>
        <taxon>Bacteroidota</taxon>
        <taxon>Cytophagia</taxon>
        <taxon>Cytophagales</taxon>
        <taxon>Hymenobacteraceae</taxon>
        <taxon>Adhaeribacter</taxon>
    </lineage>
</organism>
<name>A0A7G7G5K3_9BACT</name>
<evidence type="ECO:0000313" key="2">
    <source>
        <dbReference type="EMBL" id="QNF32437.1"/>
    </source>
</evidence>
<feature type="transmembrane region" description="Helical" evidence="1">
    <location>
        <begin position="7"/>
        <end position="26"/>
    </location>
</feature>
<protein>
    <submittedName>
        <fullName evidence="2">Uncharacterized protein</fullName>
    </submittedName>
</protein>
<keyword evidence="1" id="KW-1133">Transmembrane helix</keyword>
<dbReference type="EMBL" id="CP055156">
    <property type="protein sequence ID" value="QNF32437.1"/>
    <property type="molecule type" value="Genomic_DNA"/>
</dbReference>
<dbReference type="KEGG" id="aswu:HUW51_06725"/>
<reference evidence="2 3" key="1">
    <citation type="journal article" date="2018" name="Int. J. Syst. Evol. Microbiol.">
        <title>Adhaeribacter swui sp. nov., isolated from wet mud.</title>
        <authorList>
            <person name="Kim D.U."/>
            <person name="Kim K.W."/>
            <person name="Kang M.S."/>
            <person name="Kim J.Y."/>
            <person name="Jang J.H."/>
            <person name="Kim M.K."/>
        </authorList>
    </citation>
    <scope>NUCLEOTIDE SEQUENCE [LARGE SCALE GENOMIC DNA]</scope>
    <source>
        <strain evidence="2 3">KCTC 52873</strain>
    </source>
</reference>
<dbReference type="RefSeq" id="WP_185273216.1">
    <property type="nucleotide sequence ID" value="NZ_CP055156.1"/>
</dbReference>
<sequence>MKLTATLIYLFSGLLVIGGILIWVFILPEEQVCLVTSLFGVLFYVLAAPEQPRIYRRNLQQEKL</sequence>
<keyword evidence="1" id="KW-0812">Transmembrane</keyword>
<gene>
    <name evidence="2" type="ORF">HUW51_06725</name>
</gene>
<accession>A0A7G7G5K3</accession>
<evidence type="ECO:0000313" key="3">
    <source>
        <dbReference type="Proteomes" id="UP000515237"/>
    </source>
</evidence>
<evidence type="ECO:0000256" key="1">
    <source>
        <dbReference type="SAM" id="Phobius"/>
    </source>
</evidence>
<dbReference type="Proteomes" id="UP000515237">
    <property type="component" value="Chromosome"/>
</dbReference>
<keyword evidence="1" id="KW-0472">Membrane</keyword>